<accession>H2YNY8</accession>
<keyword evidence="12" id="KW-0007">Acetylation</keyword>
<dbReference type="GeneTree" id="ENSGT00390000007535"/>
<evidence type="ECO:0000256" key="17">
    <source>
        <dbReference type="SAM" id="Phobius"/>
    </source>
</evidence>
<reference evidence="19" key="1">
    <citation type="submission" date="2003-08" db="EMBL/GenBank/DDBJ databases">
        <authorList>
            <person name="Birren B."/>
            <person name="Nusbaum C."/>
            <person name="Abebe A."/>
            <person name="Abouelleil A."/>
            <person name="Adekoya E."/>
            <person name="Ait-zahra M."/>
            <person name="Allen N."/>
            <person name="Allen T."/>
            <person name="An P."/>
            <person name="Anderson M."/>
            <person name="Anderson S."/>
            <person name="Arachchi H."/>
            <person name="Armbruster J."/>
            <person name="Bachantsang P."/>
            <person name="Baldwin J."/>
            <person name="Barry A."/>
            <person name="Bayul T."/>
            <person name="Blitshsteyn B."/>
            <person name="Bloom T."/>
            <person name="Blye J."/>
            <person name="Boguslavskiy L."/>
            <person name="Borowsky M."/>
            <person name="Boukhgalter B."/>
            <person name="Brunache A."/>
            <person name="Butler J."/>
            <person name="Calixte N."/>
            <person name="Calvo S."/>
            <person name="Camarata J."/>
            <person name="Campo K."/>
            <person name="Chang J."/>
            <person name="Cheshatsang Y."/>
            <person name="Citroen M."/>
            <person name="Collymore A."/>
            <person name="Considine T."/>
            <person name="Cook A."/>
            <person name="Cooke P."/>
            <person name="Corum B."/>
            <person name="Cuomo C."/>
            <person name="David R."/>
            <person name="Dawoe T."/>
            <person name="Degray S."/>
            <person name="Dodge S."/>
            <person name="Dooley K."/>
            <person name="Dorje P."/>
            <person name="Dorjee K."/>
            <person name="Dorris L."/>
            <person name="Duffey N."/>
            <person name="Dupes A."/>
            <person name="Elkins T."/>
            <person name="Engels R."/>
            <person name="Erickson J."/>
            <person name="Farina A."/>
            <person name="Faro S."/>
            <person name="Ferreira P."/>
            <person name="Fischer H."/>
            <person name="Fitzgerald M."/>
            <person name="Foley K."/>
            <person name="Gage D."/>
            <person name="Galagan J."/>
            <person name="Gearin G."/>
            <person name="Gnerre S."/>
            <person name="Gnirke A."/>
            <person name="Goyette A."/>
            <person name="Graham J."/>
            <person name="Grandbois E."/>
            <person name="Gyaltsen K."/>
            <person name="Hafez N."/>
            <person name="Hagopian D."/>
            <person name="Hagos B."/>
            <person name="Hall J."/>
            <person name="Hatcher B."/>
            <person name="Heller A."/>
            <person name="Higgins H."/>
            <person name="Honan T."/>
            <person name="Horn A."/>
            <person name="Houde N."/>
            <person name="Hughes L."/>
            <person name="Hulme W."/>
            <person name="Husby E."/>
            <person name="Iliev I."/>
            <person name="Jaffe D."/>
            <person name="Jones C."/>
            <person name="Kamal M."/>
            <person name="Kamat A."/>
            <person name="Kamvysselis M."/>
            <person name="Karlsson E."/>
            <person name="Kells C."/>
            <person name="Kieu A."/>
            <person name="Kisner P."/>
            <person name="Kodira C."/>
            <person name="Kulbokas E."/>
            <person name="Labutti K."/>
            <person name="Lama D."/>
            <person name="Landers T."/>
            <person name="Leger J."/>
            <person name="Levine S."/>
            <person name="Lewis D."/>
            <person name="Lewis T."/>
            <person name="Lindblad-toh K."/>
            <person name="Liu X."/>
            <person name="Lokyitsang T."/>
            <person name="Lokyitsang Y."/>
            <person name="Lucien O."/>
            <person name="Lui A."/>
            <person name="Ma L.J."/>
            <person name="Mabbitt R."/>
            <person name="Macdonald J."/>
            <person name="Maclean C."/>
            <person name="Major J."/>
            <person name="Manning J."/>
            <person name="Marabella R."/>
            <person name="Maru K."/>
            <person name="Matthews C."/>
            <person name="Mauceli E."/>
            <person name="Mccarthy M."/>
            <person name="Mcdonough S."/>
            <person name="Mcghee T."/>
            <person name="Meldrim J."/>
            <person name="Meneus L."/>
            <person name="Mesirov J."/>
            <person name="Mihalev A."/>
            <person name="Mihova T."/>
            <person name="Mikkelsen T."/>
            <person name="Mlenga V."/>
            <person name="Moru K."/>
            <person name="Mozes J."/>
            <person name="Mulrain L."/>
            <person name="Munson G."/>
            <person name="Naylor J."/>
            <person name="Newes C."/>
            <person name="Nguyen C."/>
            <person name="Nguyen N."/>
            <person name="Nguyen T."/>
            <person name="Nicol R."/>
            <person name="Nielsen C."/>
            <person name="Nizzari M."/>
            <person name="Norbu C."/>
            <person name="Norbu N."/>
            <person name="O'donnell P."/>
            <person name="Okoawo O."/>
            <person name="O'leary S."/>
            <person name="Omotosho B."/>
            <person name="O'neill K."/>
            <person name="Osman S."/>
            <person name="Parker S."/>
            <person name="Perrin D."/>
            <person name="Phunkhang P."/>
            <person name="Piqani B."/>
            <person name="Purcell S."/>
            <person name="Rachupka T."/>
            <person name="Ramasamy U."/>
            <person name="Rameau R."/>
            <person name="Ray V."/>
            <person name="Raymond C."/>
            <person name="Retta R."/>
            <person name="Richardson S."/>
            <person name="Rise C."/>
            <person name="Rodriguez J."/>
            <person name="Rogers J."/>
            <person name="Rogov P."/>
            <person name="Rutman M."/>
            <person name="Schupbach R."/>
            <person name="Seaman C."/>
            <person name="Settipalli S."/>
            <person name="Sharpe T."/>
            <person name="Sheridan J."/>
            <person name="Sherpa N."/>
            <person name="Shi J."/>
            <person name="Smirnov S."/>
            <person name="Smith C."/>
            <person name="Sougnez C."/>
            <person name="Spencer B."/>
            <person name="Stalker J."/>
            <person name="Stange-thomann N."/>
            <person name="Stavropoulos S."/>
            <person name="Stetson K."/>
            <person name="Stone C."/>
            <person name="Stone S."/>
            <person name="Stubbs M."/>
            <person name="Talamas J."/>
            <person name="Tchuinga P."/>
            <person name="Tenzing P."/>
            <person name="Tesfaye S."/>
            <person name="Theodore J."/>
            <person name="Thoulutsang Y."/>
            <person name="Topham K."/>
            <person name="Towey S."/>
            <person name="Tsamla T."/>
            <person name="Tsomo N."/>
            <person name="Vallee D."/>
            <person name="Vassiliev H."/>
            <person name="Venkataraman V."/>
            <person name="Vinson J."/>
            <person name="Vo A."/>
            <person name="Wade C."/>
            <person name="Wang S."/>
            <person name="Wangchuk T."/>
            <person name="Wangdi T."/>
            <person name="Whittaker C."/>
            <person name="Wilkinson J."/>
            <person name="Wu Y."/>
            <person name="Wyman D."/>
            <person name="Yadav S."/>
            <person name="Yang S."/>
            <person name="Yang X."/>
            <person name="Yeager S."/>
            <person name="Yee E."/>
            <person name="Young G."/>
            <person name="Zainoun J."/>
            <person name="Zembeck L."/>
            <person name="Zimmer A."/>
            <person name="Zody M."/>
            <person name="Lander E."/>
        </authorList>
    </citation>
    <scope>NUCLEOTIDE SEQUENCE [LARGE SCALE GENOMIC DNA]</scope>
</reference>
<keyword evidence="7" id="KW-0679">Respiratory chain</keyword>
<name>H2YNY8_CIOSA</name>
<feature type="transmembrane region" description="Helical" evidence="17">
    <location>
        <begin position="113"/>
        <end position="132"/>
    </location>
</feature>
<dbReference type="AlphaFoldDB" id="H2YNY8"/>
<evidence type="ECO:0000256" key="16">
    <source>
        <dbReference type="ARBA" id="ARBA00030214"/>
    </source>
</evidence>
<evidence type="ECO:0000256" key="11">
    <source>
        <dbReference type="ARBA" id="ARBA00022989"/>
    </source>
</evidence>
<keyword evidence="11 17" id="KW-1133">Transmembrane helix</keyword>
<keyword evidence="8 17" id="KW-0812">Transmembrane</keyword>
<dbReference type="PANTHER" id="PTHR15083:SF0">
    <property type="entry name" value="NADH DEHYDROGENASE [UBIQUINONE] 1 BETA SUBCOMPLEX SUBUNIT 6"/>
    <property type="match status" value="1"/>
</dbReference>
<keyword evidence="9" id="KW-0999">Mitochondrion inner membrane</keyword>
<evidence type="ECO:0000256" key="7">
    <source>
        <dbReference type="ARBA" id="ARBA00022660"/>
    </source>
</evidence>
<dbReference type="Proteomes" id="UP000007875">
    <property type="component" value="Unassembled WGS sequence"/>
</dbReference>
<comment type="subcellular location">
    <subcellularLocation>
        <location evidence="2">Mitochondrion inner membrane</location>
        <topology evidence="2">Single-pass membrane protein</topology>
    </subcellularLocation>
</comment>
<keyword evidence="10" id="KW-0249">Electron transport</keyword>
<evidence type="ECO:0000256" key="15">
    <source>
        <dbReference type="ARBA" id="ARBA00029949"/>
    </source>
</evidence>
<reference evidence="18" key="3">
    <citation type="submission" date="2025-09" db="UniProtKB">
        <authorList>
            <consortium name="Ensembl"/>
        </authorList>
    </citation>
    <scope>IDENTIFICATION</scope>
</reference>
<evidence type="ECO:0000256" key="14">
    <source>
        <dbReference type="ARBA" id="ARBA00023136"/>
    </source>
</evidence>
<evidence type="ECO:0000256" key="3">
    <source>
        <dbReference type="ARBA" id="ARBA00007771"/>
    </source>
</evidence>
<dbReference type="GO" id="GO:0005743">
    <property type="term" value="C:mitochondrial inner membrane"/>
    <property type="evidence" value="ECO:0007669"/>
    <property type="project" value="UniProtKB-SubCell"/>
</dbReference>
<evidence type="ECO:0000256" key="1">
    <source>
        <dbReference type="ARBA" id="ARBA00003195"/>
    </source>
</evidence>
<dbReference type="InterPro" id="IPR019174">
    <property type="entry name" value="NADH_DH_b-subcmplx_su6"/>
</dbReference>
<evidence type="ECO:0000313" key="18">
    <source>
        <dbReference type="Ensembl" id="ENSCSAVP00000007046.1"/>
    </source>
</evidence>
<protein>
    <recommendedName>
        <fullName evidence="5">NADH dehydrogenase [ubiquinone] 1 beta subcomplex subunit 6</fullName>
    </recommendedName>
    <alternativeName>
        <fullName evidence="16">Complex I-B17</fullName>
    </alternativeName>
    <alternativeName>
        <fullName evidence="15">NADH-ubiquinone oxidoreductase B17 subunit</fullName>
    </alternativeName>
</protein>
<comment type="similarity">
    <text evidence="3">Belongs to the complex I NDUFB6 subunit family.</text>
</comment>
<keyword evidence="19" id="KW-1185">Reference proteome</keyword>
<keyword evidence="14 17" id="KW-0472">Membrane</keyword>
<keyword evidence="6" id="KW-0813">Transport</keyword>
<evidence type="ECO:0000256" key="12">
    <source>
        <dbReference type="ARBA" id="ARBA00022990"/>
    </source>
</evidence>
<proteinExistence type="inferred from homology"/>
<dbReference type="GO" id="GO:0006120">
    <property type="term" value="P:mitochondrial electron transport, NADH to ubiquinone"/>
    <property type="evidence" value="ECO:0007669"/>
    <property type="project" value="InterPro"/>
</dbReference>
<keyword evidence="13" id="KW-0496">Mitochondrion</keyword>
<evidence type="ECO:0000313" key="19">
    <source>
        <dbReference type="Proteomes" id="UP000007875"/>
    </source>
</evidence>
<evidence type="ECO:0000256" key="13">
    <source>
        <dbReference type="ARBA" id="ARBA00023128"/>
    </source>
</evidence>
<evidence type="ECO:0000256" key="2">
    <source>
        <dbReference type="ARBA" id="ARBA00004434"/>
    </source>
</evidence>
<dbReference type="Pfam" id="PF09782">
    <property type="entry name" value="NDUF_B6"/>
    <property type="match status" value="1"/>
</dbReference>
<evidence type="ECO:0000256" key="9">
    <source>
        <dbReference type="ARBA" id="ARBA00022792"/>
    </source>
</evidence>
<sequence length="176" mass="20658">MNAAEKAKIIYKDIDRIVQTRSSGGQVSQLDEQRLRDYQIRRLRRLWLKDQILTAREPLLPPTKPSIKEKFQAAEDKFWGRFLKFRTLTPYLYLGSNLKEIPLLMVNKMQSSIRTYFFVYIPVALIPLYFMMNSNSTIPNITINEKPRVYPGEETFKARIGDVKINPLTGQYVRPE</sequence>
<evidence type="ECO:0000256" key="6">
    <source>
        <dbReference type="ARBA" id="ARBA00022448"/>
    </source>
</evidence>
<evidence type="ECO:0000256" key="4">
    <source>
        <dbReference type="ARBA" id="ARBA00011533"/>
    </source>
</evidence>
<comment type="function">
    <text evidence="1">Accessory subunit of the mitochondrial membrane respiratory chain NADH dehydrogenase (Complex I), that is believed not to be involved in catalysis. Complex I functions in the transfer of electrons from NADH to the respiratory chain. The immediate electron acceptor for the enzyme is believed to be ubiquinone.</text>
</comment>
<dbReference type="PANTHER" id="PTHR15083">
    <property type="entry name" value="NADH DEHYDROGENASE [UBIQUINONE] 1 BETA SUBCOMPLEX SUBUNIT 6"/>
    <property type="match status" value="1"/>
</dbReference>
<dbReference type="Ensembl" id="ENSCSAVT00000007136.1">
    <property type="protein sequence ID" value="ENSCSAVP00000007046.1"/>
    <property type="gene ID" value="ENSCSAVG00000004212.1"/>
</dbReference>
<evidence type="ECO:0000256" key="5">
    <source>
        <dbReference type="ARBA" id="ARBA00018675"/>
    </source>
</evidence>
<evidence type="ECO:0000256" key="10">
    <source>
        <dbReference type="ARBA" id="ARBA00022982"/>
    </source>
</evidence>
<reference evidence="18" key="2">
    <citation type="submission" date="2025-08" db="UniProtKB">
        <authorList>
            <consortium name="Ensembl"/>
        </authorList>
    </citation>
    <scope>IDENTIFICATION</scope>
</reference>
<comment type="subunit">
    <text evidence="4">Complex I is composed of 45 different subunits.</text>
</comment>
<organism evidence="18 19">
    <name type="scientific">Ciona savignyi</name>
    <name type="common">Pacific transparent sea squirt</name>
    <dbReference type="NCBI Taxonomy" id="51511"/>
    <lineage>
        <taxon>Eukaryota</taxon>
        <taxon>Metazoa</taxon>
        <taxon>Chordata</taxon>
        <taxon>Tunicata</taxon>
        <taxon>Ascidiacea</taxon>
        <taxon>Phlebobranchia</taxon>
        <taxon>Cionidae</taxon>
        <taxon>Ciona</taxon>
    </lineage>
</organism>
<evidence type="ECO:0000256" key="8">
    <source>
        <dbReference type="ARBA" id="ARBA00022692"/>
    </source>
</evidence>